<organism evidence="2 3">
    <name type="scientific">Aureococcus anophagefferens</name>
    <name type="common">Harmful bloom alga</name>
    <dbReference type="NCBI Taxonomy" id="44056"/>
    <lineage>
        <taxon>Eukaryota</taxon>
        <taxon>Sar</taxon>
        <taxon>Stramenopiles</taxon>
        <taxon>Ochrophyta</taxon>
        <taxon>Pelagophyceae</taxon>
        <taxon>Pelagomonadales</taxon>
        <taxon>Pelagomonadaceae</taxon>
        <taxon>Aureococcus</taxon>
    </lineage>
</organism>
<gene>
    <name evidence="2" type="ORF">SO694_001060106</name>
</gene>
<protein>
    <submittedName>
        <fullName evidence="2">Uncharacterized protein</fullName>
    </submittedName>
</protein>
<sequence length="254" mass="28378">MPYAVPVKVAAKTNIILRLVEADADGVDEESHATKLQLTKAKLGTKLLDVMERFARHHNRRCAEGERVEASRLDASDREGPLDVQVPVGNLLNPLDSSEQTLDITLRRAQTDEEIAREAPADPSEFQPSPTFEGYRPGMVFKRGFFGQGYYKDKLWTDIEAKKAEQAEDAALYDAAAAYDGPREGFVFTTRELGTGYYKDRPPPMFDPNAQREARGQVRKGTCEMTINVKIVKALKLGVVKRKHQWGDGLLKGK</sequence>
<dbReference type="EMBL" id="JBBJCI010000357">
    <property type="protein sequence ID" value="KAK7233660.1"/>
    <property type="molecule type" value="Genomic_DNA"/>
</dbReference>
<dbReference type="Proteomes" id="UP001363151">
    <property type="component" value="Unassembled WGS sequence"/>
</dbReference>
<proteinExistence type="predicted"/>
<evidence type="ECO:0000256" key="1">
    <source>
        <dbReference type="SAM" id="MobiDB-lite"/>
    </source>
</evidence>
<evidence type="ECO:0000313" key="2">
    <source>
        <dbReference type="EMBL" id="KAK7233660.1"/>
    </source>
</evidence>
<name>A0ABR1FMP2_AURAN</name>
<keyword evidence="3" id="KW-1185">Reference proteome</keyword>
<accession>A0ABR1FMP2</accession>
<reference evidence="2 3" key="1">
    <citation type="submission" date="2024-03" db="EMBL/GenBank/DDBJ databases">
        <title>Aureococcus anophagefferens CCMP1851 and Kratosvirus quantuckense: Draft genome of a second virus-susceptible host strain in the model system.</title>
        <authorList>
            <person name="Chase E."/>
            <person name="Truchon A.R."/>
            <person name="Schepens W."/>
            <person name="Wilhelm S.W."/>
        </authorList>
    </citation>
    <scope>NUCLEOTIDE SEQUENCE [LARGE SCALE GENOMIC DNA]</scope>
    <source>
        <strain evidence="2 3">CCMP1851</strain>
    </source>
</reference>
<evidence type="ECO:0000313" key="3">
    <source>
        <dbReference type="Proteomes" id="UP001363151"/>
    </source>
</evidence>
<comment type="caution">
    <text evidence="2">The sequence shown here is derived from an EMBL/GenBank/DDBJ whole genome shotgun (WGS) entry which is preliminary data.</text>
</comment>
<feature type="region of interest" description="Disordered" evidence="1">
    <location>
        <begin position="198"/>
        <end position="218"/>
    </location>
</feature>